<sequence length="306" mass="32737">MQELIDRIAAEARPRAAEGKVADYIPALARVDPGRFALVLRSADGQEWVAGEADAPFSIQSISKLFTLALAMEWLEPDGPDGLWSRVGREPSGMRFNSLIQLETEAGIPRNPFINAGAIVVTDALMTHRWNLETAFRAQMRLLAGNPELHYDAEVAASERMHGDLNRAIAYVLRAYGNLRQDPQAVTDTYFRACSLAISARDLARAAGFLVSPQGEGACAAGHHARWLRAIMRTCGLYDQSGEFAFRVGLPGKSGVGGGIVAVQPPGMSAALPQGFVAVAWSPPLDRFGNSVAAQAALEALAGALE</sequence>
<dbReference type="RefSeq" id="WP_285673038.1">
    <property type="nucleotide sequence ID" value="NZ_BSYI01000029.1"/>
</dbReference>
<comment type="caution">
    <text evidence="7">The sequence shown here is derived from an EMBL/GenBank/DDBJ whole genome shotgun (WGS) entry which is preliminary data.</text>
</comment>
<dbReference type="Pfam" id="PF04960">
    <property type="entry name" value="Glutaminase"/>
    <property type="match status" value="1"/>
</dbReference>
<gene>
    <name evidence="6" type="primary">glsA</name>
    <name evidence="7" type="ORF">LNKW23_33080</name>
</gene>
<comment type="subunit">
    <text evidence="2 6">Homotetramer.</text>
</comment>
<dbReference type="NCBIfam" id="TIGR03814">
    <property type="entry name" value="Gln_ase"/>
    <property type="match status" value="1"/>
</dbReference>
<dbReference type="EMBL" id="BSYI01000029">
    <property type="protein sequence ID" value="GMG84094.1"/>
    <property type="molecule type" value="Genomic_DNA"/>
</dbReference>
<reference evidence="7 8" key="1">
    <citation type="submission" date="2023-04" db="EMBL/GenBank/DDBJ databases">
        <title>Marinoamorphus aggregata gen. nov., sp. Nov., isolate from tissue of brittle star Ophioplocus japonicus.</title>
        <authorList>
            <person name="Kawano K."/>
            <person name="Sawayama S."/>
            <person name="Nakagawa S."/>
        </authorList>
    </citation>
    <scope>NUCLEOTIDE SEQUENCE [LARGE SCALE GENOMIC DNA]</scope>
    <source>
        <strain evidence="7 8">NKW23</strain>
    </source>
</reference>
<dbReference type="Gene3D" id="3.40.710.10">
    <property type="entry name" value="DD-peptidase/beta-lactamase superfamily"/>
    <property type="match status" value="1"/>
</dbReference>
<evidence type="ECO:0000256" key="1">
    <source>
        <dbReference type="ARBA" id="ARBA00011076"/>
    </source>
</evidence>
<evidence type="ECO:0000256" key="2">
    <source>
        <dbReference type="ARBA" id="ARBA00011881"/>
    </source>
</evidence>
<dbReference type="HAMAP" id="MF_00313">
    <property type="entry name" value="Glutaminase"/>
    <property type="match status" value="1"/>
</dbReference>
<evidence type="ECO:0000313" key="8">
    <source>
        <dbReference type="Proteomes" id="UP001239909"/>
    </source>
</evidence>
<keyword evidence="8" id="KW-1185">Reference proteome</keyword>
<evidence type="ECO:0000256" key="5">
    <source>
        <dbReference type="ARBA" id="ARBA00049534"/>
    </source>
</evidence>
<dbReference type="EC" id="3.5.1.2" evidence="3 6"/>
<dbReference type="SUPFAM" id="SSF56601">
    <property type="entry name" value="beta-lactamase/transpeptidase-like"/>
    <property type="match status" value="1"/>
</dbReference>
<dbReference type="InterPro" id="IPR012338">
    <property type="entry name" value="Beta-lactam/transpept-like"/>
</dbReference>
<evidence type="ECO:0000256" key="4">
    <source>
        <dbReference type="ARBA" id="ARBA00022801"/>
    </source>
</evidence>
<feature type="binding site" evidence="6">
    <location>
        <position position="159"/>
    </location>
    <ligand>
        <name>substrate</name>
    </ligand>
</feature>
<dbReference type="PANTHER" id="PTHR12544:SF29">
    <property type="entry name" value="GLUTAMINASE"/>
    <property type="match status" value="1"/>
</dbReference>
<organism evidence="7 8">
    <name type="scientific">Paralimibaculum aggregatum</name>
    <dbReference type="NCBI Taxonomy" id="3036245"/>
    <lineage>
        <taxon>Bacteria</taxon>
        <taxon>Pseudomonadati</taxon>
        <taxon>Pseudomonadota</taxon>
        <taxon>Alphaproteobacteria</taxon>
        <taxon>Rhodobacterales</taxon>
        <taxon>Paracoccaceae</taxon>
        <taxon>Paralimibaculum</taxon>
    </lineage>
</organism>
<keyword evidence="6" id="KW-0007">Acetylation</keyword>
<feature type="binding site" evidence="6">
    <location>
        <position position="238"/>
    </location>
    <ligand>
        <name>substrate</name>
    </ligand>
</feature>
<keyword evidence="4 6" id="KW-0378">Hydrolase</keyword>
<protein>
    <recommendedName>
        <fullName evidence="3 6">Glutaminase</fullName>
        <ecNumber evidence="3 6">3.5.1.2</ecNumber>
    </recommendedName>
</protein>
<dbReference type="Proteomes" id="UP001239909">
    <property type="component" value="Unassembled WGS sequence"/>
</dbReference>
<comment type="catalytic activity">
    <reaction evidence="5 6">
        <text>L-glutamine + H2O = L-glutamate + NH4(+)</text>
        <dbReference type="Rhea" id="RHEA:15889"/>
        <dbReference type="ChEBI" id="CHEBI:15377"/>
        <dbReference type="ChEBI" id="CHEBI:28938"/>
        <dbReference type="ChEBI" id="CHEBI:29985"/>
        <dbReference type="ChEBI" id="CHEBI:58359"/>
        <dbReference type="EC" id="3.5.1.2"/>
    </reaction>
</comment>
<dbReference type="InterPro" id="IPR015868">
    <property type="entry name" value="Glutaminase"/>
</dbReference>
<feature type="binding site" evidence="6">
    <location>
        <position position="166"/>
    </location>
    <ligand>
        <name>substrate</name>
    </ligand>
</feature>
<name>A0ABQ6LLL6_9RHOB</name>
<feature type="binding site" evidence="6">
    <location>
        <position position="256"/>
    </location>
    <ligand>
        <name>substrate</name>
    </ligand>
</feature>
<evidence type="ECO:0000256" key="3">
    <source>
        <dbReference type="ARBA" id="ARBA00012918"/>
    </source>
</evidence>
<proteinExistence type="inferred from homology"/>
<evidence type="ECO:0000313" key="7">
    <source>
        <dbReference type="EMBL" id="GMG84094.1"/>
    </source>
</evidence>
<dbReference type="PANTHER" id="PTHR12544">
    <property type="entry name" value="GLUTAMINASE"/>
    <property type="match status" value="1"/>
</dbReference>
<feature type="binding site" evidence="6">
    <location>
        <position position="61"/>
    </location>
    <ligand>
        <name>substrate</name>
    </ligand>
</feature>
<feature type="binding site" evidence="6">
    <location>
        <position position="115"/>
    </location>
    <ligand>
        <name>substrate</name>
    </ligand>
</feature>
<evidence type="ECO:0000256" key="6">
    <source>
        <dbReference type="HAMAP-Rule" id="MF_00313"/>
    </source>
</evidence>
<feature type="binding site" evidence="6">
    <location>
        <position position="190"/>
    </location>
    <ligand>
        <name>substrate</name>
    </ligand>
</feature>
<comment type="similarity">
    <text evidence="1 6">Belongs to the glutaminase family.</text>
</comment>
<accession>A0ABQ6LLL6</accession>